<dbReference type="SUPFAM" id="SSF53448">
    <property type="entry name" value="Nucleotide-diphospho-sugar transferases"/>
    <property type="match status" value="1"/>
</dbReference>
<evidence type="ECO:0000256" key="6">
    <source>
        <dbReference type="RuleBase" id="RU361259"/>
    </source>
</evidence>
<dbReference type="CDD" id="cd02541">
    <property type="entry name" value="UGPase_prokaryotic"/>
    <property type="match status" value="1"/>
</dbReference>
<evidence type="ECO:0000256" key="5">
    <source>
        <dbReference type="ARBA" id="ARBA00048128"/>
    </source>
</evidence>
<evidence type="ECO:0000313" key="9">
    <source>
        <dbReference type="Proteomes" id="UP000535491"/>
    </source>
</evidence>
<dbReference type="Proteomes" id="UP000535491">
    <property type="component" value="Unassembled WGS sequence"/>
</dbReference>
<sequence length="301" mass="33384">MKIRKAIIPAGGLGTRFLPVTKALPKEMLPILDKPVIQFIVEEAITSGIEDILIISGRSKRAIEDHFDKSYELESILEKRQKYDLLEEIRGISRVNIHYIRQKEPNGLGDAVLQAQSFIGKEPFLLMLGDDIVETADNHPPCAKQLMEQYELQGCPVIGVKSVSPDQVSRYGIIQTDQDTITAGATARVLDLVEKPAPGEAPSNIAIMGRYVLDSAIFDILAYTPAGVGGEVQLTDALRKYNQTSSVLAYCFHGTRHDIGTPLGFLKANLMFALQNPAYHSEVIFFMEELLRREGCLLQNE</sequence>
<evidence type="ECO:0000256" key="1">
    <source>
        <dbReference type="ARBA" id="ARBA00006890"/>
    </source>
</evidence>
<dbReference type="InterPro" id="IPR005835">
    <property type="entry name" value="NTP_transferase_dom"/>
</dbReference>
<dbReference type="PANTHER" id="PTHR43197:SF1">
    <property type="entry name" value="UTP--GLUCOSE-1-PHOSPHATE URIDYLYLTRANSFERASE"/>
    <property type="match status" value="1"/>
</dbReference>
<gene>
    <name evidence="8" type="primary">galU</name>
    <name evidence="8" type="ORF">H1191_01525</name>
</gene>
<name>A0A7W2A7C5_9BACL</name>
<comment type="catalytic activity">
    <reaction evidence="5 6">
        <text>alpha-D-glucose 1-phosphate + UTP + H(+) = UDP-alpha-D-glucose + diphosphate</text>
        <dbReference type="Rhea" id="RHEA:19889"/>
        <dbReference type="ChEBI" id="CHEBI:15378"/>
        <dbReference type="ChEBI" id="CHEBI:33019"/>
        <dbReference type="ChEBI" id="CHEBI:46398"/>
        <dbReference type="ChEBI" id="CHEBI:58601"/>
        <dbReference type="ChEBI" id="CHEBI:58885"/>
        <dbReference type="EC" id="2.7.7.9"/>
    </reaction>
</comment>
<keyword evidence="9" id="KW-1185">Reference proteome</keyword>
<dbReference type="AlphaFoldDB" id="A0A7W2A7C5"/>
<evidence type="ECO:0000256" key="2">
    <source>
        <dbReference type="ARBA" id="ARBA00012415"/>
    </source>
</evidence>
<comment type="caution">
    <text evidence="8">The sequence shown here is derived from an EMBL/GenBank/DDBJ whole genome shotgun (WGS) entry which is preliminary data.</text>
</comment>
<dbReference type="InterPro" id="IPR005771">
    <property type="entry name" value="GalU_uridylyltTrfase_bac/arc"/>
</dbReference>
<keyword evidence="4 6" id="KW-0548">Nucleotidyltransferase</keyword>
<proteinExistence type="inferred from homology"/>
<dbReference type="PANTHER" id="PTHR43197">
    <property type="entry name" value="UTP--GLUCOSE-1-PHOSPHATE URIDYLYLTRANSFERASE"/>
    <property type="match status" value="1"/>
</dbReference>
<evidence type="ECO:0000256" key="4">
    <source>
        <dbReference type="ARBA" id="ARBA00022695"/>
    </source>
</evidence>
<dbReference type="EMBL" id="JACEIQ010000001">
    <property type="protein sequence ID" value="MBA4492994.1"/>
    <property type="molecule type" value="Genomic_DNA"/>
</dbReference>
<organism evidence="8 9">
    <name type="scientific">Paenactinomyces guangxiensis</name>
    <dbReference type="NCBI Taxonomy" id="1490290"/>
    <lineage>
        <taxon>Bacteria</taxon>
        <taxon>Bacillati</taxon>
        <taxon>Bacillota</taxon>
        <taxon>Bacilli</taxon>
        <taxon>Bacillales</taxon>
        <taxon>Thermoactinomycetaceae</taxon>
        <taxon>Paenactinomyces</taxon>
    </lineage>
</organism>
<evidence type="ECO:0000313" key="8">
    <source>
        <dbReference type="EMBL" id="MBA4492994.1"/>
    </source>
</evidence>
<dbReference type="Pfam" id="PF00483">
    <property type="entry name" value="NTP_transferase"/>
    <property type="match status" value="1"/>
</dbReference>
<evidence type="ECO:0000259" key="7">
    <source>
        <dbReference type="Pfam" id="PF00483"/>
    </source>
</evidence>
<feature type="domain" description="Nucleotidyl transferase" evidence="7">
    <location>
        <begin position="5"/>
        <end position="270"/>
    </location>
</feature>
<dbReference type="InterPro" id="IPR029044">
    <property type="entry name" value="Nucleotide-diphossugar_trans"/>
</dbReference>
<dbReference type="Gene3D" id="3.90.550.10">
    <property type="entry name" value="Spore Coat Polysaccharide Biosynthesis Protein SpsA, Chain A"/>
    <property type="match status" value="1"/>
</dbReference>
<dbReference type="NCBIfam" id="TIGR01099">
    <property type="entry name" value="galU"/>
    <property type="match status" value="1"/>
</dbReference>
<protein>
    <recommendedName>
        <fullName evidence="2 6">UTP--glucose-1-phosphate uridylyltransferase</fullName>
        <ecNumber evidence="2 6">2.7.7.9</ecNumber>
    </recommendedName>
    <alternativeName>
        <fullName evidence="6">UDP-glucose pyrophosphorylase</fullName>
    </alternativeName>
</protein>
<dbReference type="GO" id="GO:0006011">
    <property type="term" value="P:UDP-alpha-D-glucose metabolic process"/>
    <property type="evidence" value="ECO:0007669"/>
    <property type="project" value="InterPro"/>
</dbReference>
<evidence type="ECO:0000256" key="3">
    <source>
        <dbReference type="ARBA" id="ARBA00022679"/>
    </source>
</evidence>
<dbReference type="GO" id="GO:0003983">
    <property type="term" value="F:UTP:glucose-1-phosphate uridylyltransferase activity"/>
    <property type="evidence" value="ECO:0007669"/>
    <property type="project" value="UniProtKB-EC"/>
</dbReference>
<keyword evidence="3 6" id="KW-0808">Transferase</keyword>
<reference evidence="8 9" key="1">
    <citation type="submission" date="2020-07" db="EMBL/GenBank/DDBJ databases">
        <authorList>
            <person name="Feng H."/>
        </authorList>
    </citation>
    <scope>NUCLEOTIDE SEQUENCE [LARGE SCALE GENOMIC DNA]</scope>
    <source>
        <strain evidence="9">s-10</strain>
    </source>
</reference>
<dbReference type="RefSeq" id="WP_181750214.1">
    <property type="nucleotide sequence ID" value="NZ_JACEIQ010000001.1"/>
</dbReference>
<dbReference type="EC" id="2.7.7.9" evidence="2 6"/>
<comment type="similarity">
    <text evidence="1 6">Belongs to the UDPGP type 2 family.</text>
</comment>
<accession>A0A7W2A7C5</accession>